<sequence>MQATKTGNASTVFVVDDEASVRDSLTWLLNSISLDVRTFESAKDFLDADISCTHGCVVLDVRMQNVSGLQLQQALSERGFKLPIIFLSAYGDAQMGAQAVKKGAFDFLQKPYRNQDLLDAVNAALALNREMADKQNEKQKHLDLLATLSQREMEILDKVVAGSSSKEIAKLLGISYKTVEAHRGRIISKLGLKSTGDLMHFVMRGSSHCSDCGRQPLPGSSPCRPAA</sequence>
<evidence type="ECO:0000259" key="6">
    <source>
        <dbReference type="PROSITE" id="PS50110"/>
    </source>
</evidence>
<dbReference type="SMR" id="A0A2R4BRI8"/>
<dbReference type="Gene3D" id="3.40.50.2300">
    <property type="match status" value="1"/>
</dbReference>
<keyword evidence="3" id="KW-0804">Transcription</keyword>
<gene>
    <name evidence="7" type="ORF">Tharo_3067</name>
</gene>
<dbReference type="AlphaFoldDB" id="A0A2R4BRI8"/>
<dbReference type="InterPro" id="IPR001789">
    <property type="entry name" value="Sig_transdc_resp-reg_receiver"/>
</dbReference>
<feature type="domain" description="Response regulatory" evidence="6">
    <location>
        <begin position="11"/>
        <end position="125"/>
    </location>
</feature>
<keyword evidence="1" id="KW-0805">Transcription regulation</keyword>
<dbReference type="SUPFAM" id="SSF46894">
    <property type="entry name" value="C-terminal effector domain of the bipartite response regulators"/>
    <property type="match status" value="1"/>
</dbReference>
<feature type="modified residue" description="4-aspartylphosphate" evidence="4">
    <location>
        <position position="60"/>
    </location>
</feature>
<dbReference type="GO" id="GO:0003677">
    <property type="term" value="F:DNA binding"/>
    <property type="evidence" value="ECO:0007669"/>
    <property type="project" value="UniProtKB-KW"/>
</dbReference>
<organism evidence="7 8">
    <name type="scientific">Thauera aromatica K172</name>
    <dbReference type="NCBI Taxonomy" id="44139"/>
    <lineage>
        <taxon>Bacteria</taxon>
        <taxon>Pseudomonadati</taxon>
        <taxon>Pseudomonadota</taxon>
        <taxon>Betaproteobacteria</taxon>
        <taxon>Rhodocyclales</taxon>
        <taxon>Zoogloeaceae</taxon>
        <taxon>Thauera</taxon>
    </lineage>
</organism>
<dbReference type="SMART" id="SM00448">
    <property type="entry name" value="REC"/>
    <property type="match status" value="1"/>
</dbReference>
<dbReference type="Gene3D" id="1.10.10.10">
    <property type="entry name" value="Winged helix-like DNA-binding domain superfamily/Winged helix DNA-binding domain"/>
    <property type="match status" value="1"/>
</dbReference>
<dbReference type="Pfam" id="PF00196">
    <property type="entry name" value="GerE"/>
    <property type="match status" value="1"/>
</dbReference>
<dbReference type="OrthoDB" id="9802186at2"/>
<evidence type="ECO:0000256" key="4">
    <source>
        <dbReference type="PROSITE-ProRule" id="PRU00169"/>
    </source>
</evidence>
<keyword evidence="8" id="KW-1185">Reference proteome</keyword>
<dbReference type="InterPro" id="IPR000792">
    <property type="entry name" value="Tscrpt_reg_LuxR_C"/>
</dbReference>
<dbReference type="Pfam" id="PF00072">
    <property type="entry name" value="Response_reg"/>
    <property type="match status" value="1"/>
</dbReference>
<keyword evidence="4" id="KW-0597">Phosphoprotein</keyword>
<dbReference type="CDD" id="cd17537">
    <property type="entry name" value="REC_FixJ"/>
    <property type="match status" value="1"/>
</dbReference>
<dbReference type="RefSeq" id="WP_107221979.1">
    <property type="nucleotide sequence ID" value="NZ_CP028339.1"/>
</dbReference>
<feature type="domain" description="HTH luxR-type" evidence="5">
    <location>
        <begin position="141"/>
        <end position="206"/>
    </location>
</feature>
<evidence type="ECO:0000313" key="8">
    <source>
        <dbReference type="Proteomes" id="UP000241885"/>
    </source>
</evidence>
<dbReference type="EMBL" id="CP028339">
    <property type="protein sequence ID" value="AVR89948.1"/>
    <property type="molecule type" value="Genomic_DNA"/>
</dbReference>
<dbReference type="CDD" id="cd06170">
    <property type="entry name" value="LuxR_C_like"/>
    <property type="match status" value="1"/>
</dbReference>
<dbReference type="PRINTS" id="PR00038">
    <property type="entry name" value="HTHLUXR"/>
</dbReference>
<dbReference type="PANTHER" id="PTHR44688:SF16">
    <property type="entry name" value="DNA-BINDING TRANSCRIPTIONAL ACTIVATOR DEVR_DOSR"/>
    <property type="match status" value="1"/>
</dbReference>
<dbReference type="InterPro" id="IPR016032">
    <property type="entry name" value="Sig_transdc_resp-reg_C-effctor"/>
</dbReference>
<dbReference type="SUPFAM" id="SSF52172">
    <property type="entry name" value="CheY-like"/>
    <property type="match status" value="1"/>
</dbReference>
<evidence type="ECO:0000256" key="1">
    <source>
        <dbReference type="ARBA" id="ARBA00023015"/>
    </source>
</evidence>
<evidence type="ECO:0000256" key="3">
    <source>
        <dbReference type="ARBA" id="ARBA00023163"/>
    </source>
</evidence>
<evidence type="ECO:0000256" key="2">
    <source>
        <dbReference type="ARBA" id="ARBA00023125"/>
    </source>
</evidence>
<dbReference type="PROSITE" id="PS00622">
    <property type="entry name" value="HTH_LUXR_1"/>
    <property type="match status" value="1"/>
</dbReference>
<proteinExistence type="predicted"/>
<dbReference type="InterPro" id="IPR011006">
    <property type="entry name" value="CheY-like_superfamily"/>
</dbReference>
<dbReference type="PROSITE" id="PS50043">
    <property type="entry name" value="HTH_LUXR_2"/>
    <property type="match status" value="1"/>
</dbReference>
<evidence type="ECO:0000313" key="7">
    <source>
        <dbReference type="EMBL" id="AVR89948.1"/>
    </source>
</evidence>
<dbReference type="GO" id="GO:0006355">
    <property type="term" value="P:regulation of DNA-templated transcription"/>
    <property type="evidence" value="ECO:0007669"/>
    <property type="project" value="InterPro"/>
</dbReference>
<dbReference type="KEGG" id="tak:Tharo_3067"/>
<dbReference type="InterPro" id="IPR036388">
    <property type="entry name" value="WH-like_DNA-bd_sf"/>
</dbReference>
<evidence type="ECO:0000259" key="5">
    <source>
        <dbReference type="PROSITE" id="PS50043"/>
    </source>
</evidence>
<dbReference type="Proteomes" id="UP000241885">
    <property type="component" value="Chromosome"/>
</dbReference>
<dbReference type="PANTHER" id="PTHR44688">
    <property type="entry name" value="DNA-BINDING TRANSCRIPTIONAL ACTIVATOR DEVR_DOSR"/>
    <property type="match status" value="1"/>
</dbReference>
<dbReference type="SMART" id="SM00421">
    <property type="entry name" value="HTH_LUXR"/>
    <property type="match status" value="1"/>
</dbReference>
<accession>A0A2R4BRI8</accession>
<dbReference type="GO" id="GO:0000160">
    <property type="term" value="P:phosphorelay signal transduction system"/>
    <property type="evidence" value="ECO:0007669"/>
    <property type="project" value="InterPro"/>
</dbReference>
<keyword evidence="2" id="KW-0238">DNA-binding</keyword>
<dbReference type="PROSITE" id="PS50110">
    <property type="entry name" value="RESPONSE_REGULATORY"/>
    <property type="match status" value="1"/>
</dbReference>
<protein>
    <submittedName>
        <fullName evidence="7">Two component response regulator</fullName>
    </submittedName>
</protein>
<reference evidence="7 8" key="1">
    <citation type="submission" date="2018-03" db="EMBL/GenBank/DDBJ databases">
        <title>Complete genome sequence of Thauera aromatica, a model organism for studying aromatic compound degradation under denitrifying conditions.</title>
        <authorList>
            <person name="Lo H.-Y."/>
            <person name="Goris T."/>
            <person name="Boll M."/>
            <person name="Mueller J.A."/>
        </authorList>
    </citation>
    <scope>NUCLEOTIDE SEQUENCE [LARGE SCALE GENOMIC DNA]</scope>
    <source>
        <strain evidence="7 8">K172</strain>
    </source>
</reference>
<name>A0A2R4BRI8_THAAR</name>